<dbReference type="InterPro" id="IPR004000">
    <property type="entry name" value="Actin"/>
</dbReference>
<dbReference type="AlphaFoldDB" id="A0A1X2G833"/>
<dbReference type="Pfam" id="PF00022">
    <property type="entry name" value="Actin"/>
    <property type="match status" value="1"/>
</dbReference>
<comment type="caution">
    <text evidence="3">The sequence shown here is derived from an EMBL/GenBank/DDBJ whole genome shotgun (WGS) entry which is preliminary data.</text>
</comment>
<gene>
    <name evidence="3" type="ORF">DM01DRAFT_1410215</name>
</gene>
<dbReference type="InterPro" id="IPR043129">
    <property type="entry name" value="ATPase_NBD"/>
</dbReference>
<dbReference type="EMBL" id="MCGT01000033">
    <property type="protein sequence ID" value="ORX47461.1"/>
    <property type="molecule type" value="Genomic_DNA"/>
</dbReference>
<reference evidence="3 4" key="1">
    <citation type="submission" date="2016-07" db="EMBL/GenBank/DDBJ databases">
        <title>Pervasive Adenine N6-methylation of Active Genes in Fungi.</title>
        <authorList>
            <consortium name="DOE Joint Genome Institute"/>
            <person name="Mondo S.J."/>
            <person name="Dannebaum R.O."/>
            <person name="Kuo R.C."/>
            <person name="Labutti K."/>
            <person name="Haridas S."/>
            <person name="Kuo A."/>
            <person name="Salamov A."/>
            <person name="Ahrendt S.R."/>
            <person name="Lipzen A."/>
            <person name="Sullivan W."/>
            <person name="Andreopoulos W.B."/>
            <person name="Clum A."/>
            <person name="Lindquist E."/>
            <person name="Daum C."/>
            <person name="Ramamoorthy G.K."/>
            <person name="Gryganskyi A."/>
            <person name="Culley D."/>
            <person name="Magnuson J.K."/>
            <person name="James T.Y."/>
            <person name="O'Malley M.A."/>
            <person name="Stajich J.E."/>
            <person name="Spatafora J.W."/>
            <person name="Visel A."/>
            <person name="Grigoriev I.V."/>
        </authorList>
    </citation>
    <scope>NUCLEOTIDE SEQUENCE [LARGE SCALE GENOMIC DNA]</scope>
    <source>
        <strain evidence="3 4">NRRL 3301</strain>
    </source>
</reference>
<proteinExistence type="inferred from homology"/>
<dbReference type="Proteomes" id="UP000242146">
    <property type="component" value="Unassembled WGS sequence"/>
</dbReference>
<evidence type="ECO:0000256" key="1">
    <source>
        <dbReference type="RuleBase" id="RU000487"/>
    </source>
</evidence>
<sequence>MTTTSVGADHLTSSYLSSYSNTSSINSFTRRHSIYGTEDRVVLDIGSFYIKCGFSGESHPRHIVPTWTNLDRSKQRDGEAFRIDAKMNELYTLDIMAQGNIDQVEEKLKRLLHDIYFRLLLTEPKSRKVILCESPLTPIVLKQTIARLLFDYFQVPSLTFVPVHLTALLTTGVTTGLVLDVGHLETTVVPIYSARPLIPCMTSTPLAGDTVMKRLKALLVAHGRLIPPSHLHLSLAPQIAIPSERLTLELLEAIKTEVLFCTLPSHPSSAQPSSSVNHPDVPARFDTLSPSDQQQAQRDSSHATDVYFSLPNEKAKLLIPGWIRAHAMAILFDGSNEDDYQFEANDCHEDQPGLAHTVLDCLLKLPPDVRKPLSQSMLVIGGSAMVPGFHARLLYTLASILQHPTPYEQQRYRPLMGLASHFQCLDQKSALFKSNIRGWVGGSLMGSLKLSGKEMVKEKFNGTVTDWSITDEK</sequence>
<feature type="region of interest" description="Disordered" evidence="2">
    <location>
        <begin position="267"/>
        <end position="303"/>
    </location>
</feature>
<accession>A0A1X2G833</accession>
<feature type="compositionally biased region" description="Polar residues" evidence="2">
    <location>
        <begin position="288"/>
        <end position="298"/>
    </location>
</feature>
<evidence type="ECO:0000256" key="2">
    <source>
        <dbReference type="SAM" id="MobiDB-lite"/>
    </source>
</evidence>
<dbReference type="STRING" id="101127.A0A1X2G833"/>
<dbReference type="Gene3D" id="3.90.640.10">
    <property type="entry name" value="Actin, Chain A, domain 4"/>
    <property type="match status" value="1"/>
</dbReference>
<dbReference type="OrthoDB" id="337660at2759"/>
<dbReference type="Gene3D" id="3.30.420.40">
    <property type="match status" value="2"/>
</dbReference>
<evidence type="ECO:0000313" key="3">
    <source>
        <dbReference type="EMBL" id="ORX47461.1"/>
    </source>
</evidence>
<name>A0A1X2G833_9FUNG</name>
<keyword evidence="4" id="KW-1185">Reference proteome</keyword>
<protein>
    <submittedName>
        <fullName evidence="3">Actin-like ATPase domain-containing protein</fullName>
    </submittedName>
</protein>
<comment type="similarity">
    <text evidence="1">Belongs to the actin family.</text>
</comment>
<dbReference type="SUPFAM" id="SSF53067">
    <property type="entry name" value="Actin-like ATPase domain"/>
    <property type="match status" value="2"/>
</dbReference>
<dbReference type="SMART" id="SM00268">
    <property type="entry name" value="ACTIN"/>
    <property type="match status" value="1"/>
</dbReference>
<evidence type="ECO:0000313" key="4">
    <source>
        <dbReference type="Proteomes" id="UP000242146"/>
    </source>
</evidence>
<dbReference type="CDD" id="cd10207">
    <property type="entry name" value="ASKHA_NBD_Arp10"/>
    <property type="match status" value="1"/>
</dbReference>
<dbReference type="PANTHER" id="PTHR11937">
    <property type="entry name" value="ACTIN"/>
    <property type="match status" value="1"/>
</dbReference>
<organism evidence="3 4">
    <name type="scientific">Hesseltinella vesiculosa</name>
    <dbReference type="NCBI Taxonomy" id="101127"/>
    <lineage>
        <taxon>Eukaryota</taxon>
        <taxon>Fungi</taxon>
        <taxon>Fungi incertae sedis</taxon>
        <taxon>Mucoromycota</taxon>
        <taxon>Mucoromycotina</taxon>
        <taxon>Mucoromycetes</taxon>
        <taxon>Mucorales</taxon>
        <taxon>Cunninghamellaceae</taxon>
        <taxon>Hesseltinella</taxon>
    </lineage>
</organism>